<dbReference type="STRING" id="589385.SAMN05421504_108187"/>
<dbReference type="Pfam" id="PF02036">
    <property type="entry name" value="SCP2"/>
    <property type="match status" value="1"/>
</dbReference>
<dbReference type="InterPro" id="IPR003033">
    <property type="entry name" value="SCP2_sterol-bd_dom"/>
</dbReference>
<accession>A0A1H3PFC7</accession>
<name>A0A1H3PFC7_9PSEU</name>
<keyword evidence="3" id="KW-1185">Reference proteome</keyword>
<dbReference type="InterPro" id="IPR036527">
    <property type="entry name" value="SCP2_sterol-bd_dom_sf"/>
</dbReference>
<proteinExistence type="predicted"/>
<dbReference type="SUPFAM" id="SSF55718">
    <property type="entry name" value="SCP-like"/>
    <property type="match status" value="1"/>
</dbReference>
<reference evidence="2 3" key="1">
    <citation type="submission" date="2016-10" db="EMBL/GenBank/DDBJ databases">
        <authorList>
            <person name="de Groot N.N."/>
        </authorList>
    </citation>
    <scope>NUCLEOTIDE SEQUENCE [LARGE SCALE GENOMIC DNA]</scope>
    <source>
        <strain evidence="2 3">CPCC 202699</strain>
    </source>
</reference>
<gene>
    <name evidence="2" type="ORF">SAMN05421504_108187</name>
</gene>
<evidence type="ECO:0000259" key="1">
    <source>
        <dbReference type="Pfam" id="PF02036"/>
    </source>
</evidence>
<evidence type="ECO:0000313" key="3">
    <source>
        <dbReference type="Proteomes" id="UP000199515"/>
    </source>
</evidence>
<feature type="domain" description="SCP2" evidence="1">
    <location>
        <begin position="63"/>
        <end position="140"/>
    </location>
</feature>
<dbReference type="Proteomes" id="UP000199515">
    <property type="component" value="Unassembled WGS sequence"/>
</dbReference>
<dbReference type="EMBL" id="FNON01000008">
    <property type="protein sequence ID" value="SDY99767.1"/>
    <property type="molecule type" value="Genomic_DNA"/>
</dbReference>
<evidence type="ECO:0000313" key="2">
    <source>
        <dbReference type="EMBL" id="SDY99767.1"/>
    </source>
</evidence>
<protein>
    <submittedName>
        <fullName evidence="2">Putative sterol carrier protein</fullName>
    </submittedName>
</protein>
<sequence>MNQASAVAFHEIRAAIEGQTAESIHSYAAAREDGVDGLLDLVFANLPGAFLPERAGDQRVSFQYILSAGDGIERRYFAVVADGRCEAGKGDTESPTVVMTMDLAVFLQVLVGTMAPVRAFLTRKIKVSGEMMAATKFESWFARP</sequence>
<dbReference type="OrthoDB" id="4168175at2"/>
<dbReference type="Gene3D" id="3.30.1050.10">
    <property type="entry name" value="SCP2 sterol-binding domain"/>
    <property type="match status" value="1"/>
</dbReference>
<dbReference type="AlphaFoldDB" id="A0A1H3PFC7"/>
<dbReference type="RefSeq" id="WP_091295556.1">
    <property type="nucleotide sequence ID" value="NZ_FNON01000008.1"/>
</dbReference>
<organism evidence="2 3">
    <name type="scientific">Amycolatopsis xylanica</name>
    <dbReference type="NCBI Taxonomy" id="589385"/>
    <lineage>
        <taxon>Bacteria</taxon>
        <taxon>Bacillati</taxon>
        <taxon>Actinomycetota</taxon>
        <taxon>Actinomycetes</taxon>
        <taxon>Pseudonocardiales</taxon>
        <taxon>Pseudonocardiaceae</taxon>
        <taxon>Amycolatopsis</taxon>
    </lineage>
</organism>